<gene>
    <name evidence="2" type="ORF">AK812_SmicGene2438</name>
</gene>
<dbReference type="AlphaFoldDB" id="A0A1Q9F1C1"/>
<feature type="region of interest" description="Disordered" evidence="1">
    <location>
        <begin position="79"/>
        <end position="108"/>
    </location>
</feature>
<name>A0A1Q9F1C1_SYMMI</name>
<feature type="compositionally biased region" description="Low complexity" evidence="1">
    <location>
        <begin position="81"/>
        <end position="91"/>
    </location>
</feature>
<proteinExistence type="predicted"/>
<dbReference type="Proteomes" id="UP000186817">
    <property type="component" value="Unassembled WGS sequence"/>
</dbReference>
<dbReference type="OrthoDB" id="408245at2759"/>
<evidence type="ECO:0000313" key="3">
    <source>
        <dbReference type="Proteomes" id="UP000186817"/>
    </source>
</evidence>
<accession>A0A1Q9F1C1</accession>
<organism evidence="2 3">
    <name type="scientific">Symbiodinium microadriaticum</name>
    <name type="common">Dinoflagellate</name>
    <name type="synonym">Zooxanthella microadriatica</name>
    <dbReference type="NCBI Taxonomy" id="2951"/>
    <lineage>
        <taxon>Eukaryota</taxon>
        <taxon>Sar</taxon>
        <taxon>Alveolata</taxon>
        <taxon>Dinophyceae</taxon>
        <taxon>Suessiales</taxon>
        <taxon>Symbiodiniaceae</taxon>
        <taxon>Symbiodinium</taxon>
    </lineage>
</organism>
<protein>
    <submittedName>
        <fullName evidence="2">Uncharacterized protein</fullName>
    </submittedName>
</protein>
<keyword evidence="3" id="KW-1185">Reference proteome</keyword>
<reference evidence="2 3" key="1">
    <citation type="submission" date="2016-02" db="EMBL/GenBank/DDBJ databases">
        <title>Genome analysis of coral dinoflagellate symbionts highlights evolutionary adaptations to a symbiotic lifestyle.</title>
        <authorList>
            <person name="Aranda M."/>
            <person name="Li Y."/>
            <person name="Liew Y.J."/>
            <person name="Baumgarten S."/>
            <person name="Simakov O."/>
            <person name="Wilson M."/>
            <person name="Piel J."/>
            <person name="Ashoor H."/>
            <person name="Bougouffa S."/>
            <person name="Bajic V.B."/>
            <person name="Ryu T."/>
            <person name="Ravasi T."/>
            <person name="Bayer T."/>
            <person name="Micklem G."/>
            <person name="Kim H."/>
            <person name="Bhak J."/>
            <person name="Lajeunesse T.C."/>
            <person name="Voolstra C.R."/>
        </authorList>
    </citation>
    <scope>NUCLEOTIDE SEQUENCE [LARGE SCALE GENOMIC DNA]</scope>
    <source>
        <strain evidence="2 3">CCMP2467</strain>
    </source>
</reference>
<sequence>MRTPAAQSADVDSLRWTVKFCANSPSSTRKKLEKRTGHSLCMVNVRHGVRACHDNHLLYVYFKLREGGSSREWHVQRQRLQEASAQAQAQDDGQDSKTAKASSGSERPGSSLLFAANLVSKRLPLSPPCSATCVRMETFIPILVLSVSFAAMLRADHDTILLTRDHLQSLFVADSGGQDGKIHSSEGCVFLALDAEPWVHGIGLGHCQLGRRQSQSMRREWRQRMNSNGAFKRIKKGLFRIPNSIFLVGDESTGSATIGEVLHCLRHWRRIWDRSPVRWEDVQDAYSLPANCTYIWKCLESGELAAAAKSQAGKAAGLDGWSGDELDAFPRSCLPMLRRAATHMVLQNS</sequence>
<dbReference type="EMBL" id="LSRX01000027">
    <property type="protein sequence ID" value="OLQ13524.1"/>
    <property type="molecule type" value="Genomic_DNA"/>
</dbReference>
<evidence type="ECO:0000256" key="1">
    <source>
        <dbReference type="SAM" id="MobiDB-lite"/>
    </source>
</evidence>
<comment type="caution">
    <text evidence="2">The sequence shown here is derived from an EMBL/GenBank/DDBJ whole genome shotgun (WGS) entry which is preliminary data.</text>
</comment>
<evidence type="ECO:0000313" key="2">
    <source>
        <dbReference type="EMBL" id="OLQ13524.1"/>
    </source>
</evidence>